<dbReference type="EMBL" id="QXFV01001030">
    <property type="protein sequence ID" value="KAE9017462.1"/>
    <property type="molecule type" value="Genomic_DNA"/>
</dbReference>
<accession>A0A6A3KDJ1</accession>
<evidence type="ECO:0000313" key="4">
    <source>
        <dbReference type="Proteomes" id="UP000429607"/>
    </source>
</evidence>
<name>A0A6A3KDJ1_9STRA</name>
<evidence type="ECO:0000313" key="3">
    <source>
        <dbReference type="EMBL" id="KAE9322552.1"/>
    </source>
</evidence>
<dbReference type="OrthoDB" id="10301999at2759"/>
<organism evidence="1 6">
    <name type="scientific">Phytophthora rubi</name>
    <dbReference type="NCBI Taxonomy" id="129364"/>
    <lineage>
        <taxon>Eukaryota</taxon>
        <taxon>Sar</taxon>
        <taxon>Stramenopiles</taxon>
        <taxon>Oomycota</taxon>
        <taxon>Peronosporomycetes</taxon>
        <taxon>Peronosporales</taxon>
        <taxon>Peronosporaceae</taxon>
        <taxon>Phytophthora</taxon>
    </lineage>
</organism>
<dbReference type="Proteomes" id="UP000429607">
    <property type="component" value="Unassembled WGS sequence"/>
</dbReference>
<sequence length="103" mass="11361">MSDPRVVLGHQIVEDEGEDEVHCAVCAVSEINLTNVSPKVDLRNEIVAAYADDAVYAGILTYLCFPSDETLGALSRNTTTLSPRRRSAALQHRLIRCFTSRRA</sequence>
<evidence type="ECO:0000313" key="1">
    <source>
        <dbReference type="EMBL" id="KAE9003668.1"/>
    </source>
</evidence>
<dbReference type="AlphaFoldDB" id="A0A6A3KDJ1"/>
<gene>
    <name evidence="2" type="ORF">PR001_g14390</name>
    <name evidence="1" type="ORF">PR002_g17272</name>
    <name evidence="3" type="ORF">PR003_g17199</name>
</gene>
<comment type="caution">
    <text evidence="1">The sequence shown here is derived from an EMBL/GenBank/DDBJ whole genome shotgun (WGS) entry which is preliminary data.</text>
</comment>
<evidence type="ECO:0000313" key="5">
    <source>
        <dbReference type="Proteomes" id="UP000434957"/>
    </source>
</evidence>
<dbReference type="EMBL" id="QXFT01001302">
    <property type="protein sequence ID" value="KAE9322552.1"/>
    <property type="molecule type" value="Genomic_DNA"/>
</dbReference>
<evidence type="ECO:0000313" key="2">
    <source>
        <dbReference type="EMBL" id="KAE9017462.1"/>
    </source>
</evidence>
<protein>
    <submittedName>
        <fullName evidence="1">Uncharacterized protein</fullName>
    </submittedName>
</protein>
<dbReference type="Proteomes" id="UP000434957">
    <property type="component" value="Unassembled WGS sequence"/>
</dbReference>
<dbReference type="Proteomes" id="UP000435112">
    <property type="component" value="Unassembled WGS sequence"/>
</dbReference>
<keyword evidence="5" id="KW-1185">Reference proteome</keyword>
<proteinExistence type="predicted"/>
<evidence type="ECO:0000313" key="6">
    <source>
        <dbReference type="Proteomes" id="UP000435112"/>
    </source>
</evidence>
<reference evidence="4 6" key="1">
    <citation type="submission" date="2018-09" db="EMBL/GenBank/DDBJ databases">
        <title>Genomic investigation of the strawberry pathogen Phytophthora fragariae indicates pathogenicity is determined by transcriptional variation in three key races.</title>
        <authorList>
            <person name="Adams T.M."/>
            <person name="Armitage A.D."/>
            <person name="Sobczyk M.K."/>
            <person name="Bates H.J."/>
            <person name="Dunwell J.M."/>
            <person name="Nellist C.F."/>
            <person name="Harrison R.J."/>
        </authorList>
    </citation>
    <scope>NUCLEOTIDE SEQUENCE [LARGE SCALE GENOMIC DNA]</scope>
    <source>
        <strain evidence="2 4">SCRP249</strain>
        <strain evidence="1 6">SCRP324</strain>
        <strain evidence="3 5">SCRP333</strain>
    </source>
</reference>
<dbReference type="EMBL" id="QXFU01001379">
    <property type="protein sequence ID" value="KAE9003668.1"/>
    <property type="molecule type" value="Genomic_DNA"/>
</dbReference>